<dbReference type="Pfam" id="PF00196">
    <property type="entry name" value="GerE"/>
    <property type="match status" value="1"/>
</dbReference>
<dbReference type="PROSITE" id="PS50043">
    <property type="entry name" value="HTH_LUXR_2"/>
    <property type="match status" value="1"/>
</dbReference>
<dbReference type="InterPro" id="IPR051015">
    <property type="entry name" value="EvgA-like"/>
</dbReference>
<comment type="caution">
    <text evidence="6">The sequence shown here is derived from an EMBL/GenBank/DDBJ whole genome shotgun (WGS) entry which is preliminary data.</text>
</comment>
<evidence type="ECO:0000259" key="5">
    <source>
        <dbReference type="PROSITE" id="PS50110"/>
    </source>
</evidence>
<accession>A0A5B1CFU7</accession>
<evidence type="ECO:0000256" key="2">
    <source>
        <dbReference type="ARBA" id="ARBA00023125"/>
    </source>
</evidence>
<evidence type="ECO:0000256" key="3">
    <source>
        <dbReference type="PROSITE-ProRule" id="PRU00169"/>
    </source>
</evidence>
<dbReference type="EMBL" id="VRLW01000001">
    <property type="protein sequence ID" value="KAA1259081.1"/>
    <property type="molecule type" value="Genomic_DNA"/>
</dbReference>
<sequence length="216" mass="23550">MKSAPNLPAAHPPQRLLLVDDHAVMRAGLANMLNSRPEFVVVAQADNSDLALEHYKAHSPDIALLDVMMPGISGIECLRRIRDHDPAAKILMLSSTEMIAEIDEAIHAGASGFVSKTALPAELIAAIKTVLNGEQALDEDLKRRLEVESRQAHLTPRELEVLHLLRHGMSNPAIGNELRITARTAKAHVAAIMEKLEAQDRAEAVAKGFERGLLRP</sequence>
<organism evidence="6 7">
    <name type="scientific">Rubripirellula obstinata</name>
    <dbReference type="NCBI Taxonomy" id="406547"/>
    <lineage>
        <taxon>Bacteria</taxon>
        <taxon>Pseudomonadati</taxon>
        <taxon>Planctomycetota</taxon>
        <taxon>Planctomycetia</taxon>
        <taxon>Pirellulales</taxon>
        <taxon>Pirellulaceae</taxon>
        <taxon>Rubripirellula</taxon>
    </lineage>
</organism>
<dbReference type="GO" id="GO:0003677">
    <property type="term" value="F:DNA binding"/>
    <property type="evidence" value="ECO:0007669"/>
    <property type="project" value="UniProtKB-KW"/>
</dbReference>
<dbReference type="SMART" id="SM00448">
    <property type="entry name" value="REC"/>
    <property type="match status" value="1"/>
</dbReference>
<proteinExistence type="predicted"/>
<dbReference type="InterPro" id="IPR016032">
    <property type="entry name" value="Sig_transdc_resp-reg_C-effctor"/>
</dbReference>
<dbReference type="PANTHER" id="PTHR45566:SF2">
    <property type="entry name" value="NARL SUBFAMILY"/>
    <property type="match status" value="1"/>
</dbReference>
<gene>
    <name evidence="6" type="primary">exaE</name>
    <name evidence="6" type="ORF">LF1_16090</name>
</gene>
<dbReference type="GO" id="GO:0006355">
    <property type="term" value="P:regulation of DNA-templated transcription"/>
    <property type="evidence" value="ECO:0007669"/>
    <property type="project" value="InterPro"/>
</dbReference>
<feature type="domain" description="Response regulatory" evidence="5">
    <location>
        <begin position="15"/>
        <end position="131"/>
    </location>
</feature>
<dbReference type="InterPro" id="IPR000792">
    <property type="entry name" value="Tscrpt_reg_LuxR_C"/>
</dbReference>
<keyword evidence="1 3" id="KW-0597">Phosphoprotein</keyword>
<dbReference type="Pfam" id="PF00072">
    <property type="entry name" value="Response_reg"/>
    <property type="match status" value="1"/>
</dbReference>
<dbReference type="RefSeq" id="WP_068262138.1">
    <property type="nucleotide sequence ID" value="NZ_LWSK01000032.1"/>
</dbReference>
<keyword evidence="7" id="KW-1185">Reference proteome</keyword>
<feature type="modified residue" description="4-aspartylphosphate" evidence="3">
    <location>
        <position position="66"/>
    </location>
</feature>
<dbReference type="CDD" id="cd17535">
    <property type="entry name" value="REC_NarL-like"/>
    <property type="match status" value="1"/>
</dbReference>
<dbReference type="InterPro" id="IPR001789">
    <property type="entry name" value="Sig_transdc_resp-reg_receiver"/>
</dbReference>
<keyword evidence="2" id="KW-0238">DNA-binding</keyword>
<dbReference type="Gene3D" id="3.40.50.2300">
    <property type="match status" value="1"/>
</dbReference>
<dbReference type="Proteomes" id="UP000322699">
    <property type="component" value="Unassembled WGS sequence"/>
</dbReference>
<dbReference type="SUPFAM" id="SSF46894">
    <property type="entry name" value="C-terminal effector domain of the bipartite response regulators"/>
    <property type="match status" value="1"/>
</dbReference>
<evidence type="ECO:0000256" key="1">
    <source>
        <dbReference type="ARBA" id="ARBA00022553"/>
    </source>
</evidence>
<dbReference type="CDD" id="cd06170">
    <property type="entry name" value="LuxR_C_like"/>
    <property type="match status" value="1"/>
</dbReference>
<evidence type="ECO:0000313" key="6">
    <source>
        <dbReference type="EMBL" id="KAA1259081.1"/>
    </source>
</evidence>
<dbReference type="PROSITE" id="PS50110">
    <property type="entry name" value="RESPONSE_REGULATORY"/>
    <property type="match status" value="1"/>
</dbReference>
<protein>
    <submittedName>
        <fullName evidence="6">Transcriptional activator protein ExaE</fullName>
    </submittedName>
</protein>
<dbReference type="PANTHER" id="PTHR45566">
    <property type="entry name" value="HTH-TYPE TRANSCRIPTIONAL REGULATOR YHJB-RELATED"/>
    <property type="match status" value="1"/>
</dbReference>
<dbReference type="SMART" id="SM00421">
    <property type="entry name" value="HTH_LUXR"/>
    <property type="match status" value="1"/>
</dbReference>
<dbReference type="GO" id="GO:0000160">
    <property type="term" value="P:phosphorelay signal transduction system"/>
    <property type="evidence" value="ECO:0007669"/>
    <property type="project" value="InterPro"/>
</dbReference>
<reference evidence="6 7" key="1">
    <citation type="submission" date="2019-08" db="EMBL/GenBank/DDBJ databases">
        <title>Deep-cultivation of Planctomycetes and their phenomic and genomic characterization uncovers novel biology.</title>
        <authorList>
            <person name="Wiegand S."/>
            <person name="Jogler M."/>
            <person name="Boedeker C."/>
            <person name="Pinto D."/>
            <person name="Vollmers J."/>
            <person name="Rivas-Marin E."/>
            <person name="Kohn T."/>
            <person name="Peeters S.H."/>
            <person name="Heuer A."/>
            <person name="Rast P."/>
            <person name="Oberbeckmann S."/>
            <person name="Bunk B."/>
            <person name="Jeske O."/>
            <person name="Meyerdierks A."/>
            <person name="Storesund J.E."/>
            <person name="Kallscheuer N."/>
            <person name="Luecker S."/>
            <person name="Lage O.M."/>
            <person name="Pohl T."/>
            <person name="Merkel B.J."/>
            <person name="Hornburger P."/>
            <person name="Mueller R.-W."/>
            <person name="Bruemmer F."/>
            <person name="Labrenz M."/>
            <person name="Spormann A.M."/>
            <person name="Op Den Camp H."/>
            <person name="Overmann J."/>
            <person name="Amann R."/>
            <person name="Jetten M.S.M."/>
            <person name="Mascher T."/>
            <person name="Medema M.H."/>
            <person name="Devos D.P."/>
            <person name="Kaster A.-K."/>
            <person name="Ovreas L."/>
            <person name="Rohde M."/>
            <person name="Galperin M.Y."/>
            <person name="Jogler C."/>
        </authorList>
    </citation>
    <scope>NUCLEOTIDE SEQUENCE [LARGE SCALE GENOMIC DNA]</scope>
    <source>
        <strain evidence="6 7">LF1</strain>
    </source>
</reference>
<dbReference type="InterPro" id="IPR011006">
    <property type="entry name" value="CheY-like_superfamily"/>
</dbReference>
<evidence type="ECO:0000313" key="7">
    <source>
        <dbReference type="Proteomes" id="UP000322699"/>
    </source>
</evidence>
<evidence type="ECO:0000259" key="4">
    <source>
        <dbReference type="PROSITE" id="PS50043"/>
    </source>
</evidence>
<name>A0A5B1CFU7_9BACT</name>
<dbReference type="PRINTS" id="PR00038">
    <property type="entry name" value="HTHLUXR"/>
</dbReference>
<dbReference type="AlphaFoldDB" id="A0A5B1CFU7"/>
<dbReference type="SUPFAM" id="SSF52172">
    <property type="entry name" value="CheY-like"/>
    <property type="match status" value="1"/>
</dbReference>
<dbReference type="InterPro" id="IPR058245">
    <property type="entry name" value="NreC/VraR/RcsB-like_REC"/>
</dbReference>
<feature type="domain" description="HTH luxR-type" evidence="4">
    <location>
        <begin position="147"/>
        <end position="212"/>
    </location>
</feature>